<evidence type="ECO:0000313" key="3">
    <source>
        <dbReference type="Proteomes" id="UP001165740"/>
    </source>
</evidence>
<sequence>MYSTFIFLAYWIVYSAAQQSIVDKLQYNVGDTFDITCNAAKFIGQPPTTATYLYSLKLMRKTAANDYTLIAYYKPFVAPEERNYSNPLFSHWAFQFLNGESYENRPSMNLIVTVHSFQCTDSGLYKCTTQVAEKVYETVPVNITARAIDSTSKPEFPKGSAGSNVGSIVAGGILLLIIIGVLIYFFGIQKKKQQDEVSEDFSQKKVVATDVW</sequence>
<evidence type="ECO:0000313" key="4">
    <source>
        <dbReference type="RefSeq" id="XP_055866120.1"/>
    </source>
</evidence>
<gene>
    <name evidence="4 5" type="primary">LOC106050785</name>
</gene>
<evidence type="ECO:0000256" key="2">
    <source>
        <dbReference type="SAM" id="SignalP"/>
    </source>
</evidence>
<dbReference type="AlphaFoldDB" id="A0A9W2YTY1"/>
<evidence type="ECO:0000313" key="5">
    <source>
        <dbReference type="RefSeq" id="XP_055866121.1"/>
    </source>
</evidence>
<keyword evidence="1" id="KW-0812">Transmembrane</keyword>
<reference evidence="4 5" key="1">
    <citation type="submission" date="2025-04" db="UniProtKB">
        <authorList>
            <consortium name="RefSeq"/>
        </authorList>
    </citation>
    <scope>IDENTIFICATION</scope>
</reference>
<keyword evidence="3" id="KW-1185">Reference proteome</keyword>
<organism evidence="3 5">
    <name type="scientific">Biomphalaria glabrata</name>
    <name type="common">Bloodfluke planorb</name>
    <name type="synonym">Freshwater snail</name>
    <dbReference type="NCBI Taxonomy" id="6526"/>
    <lineage>
        <taxon>Eukaryota</taxon>
        <taxon>Metazoa</taxon>
        <taxon>Spiralia</taxon>
        <taxon>Lophotrochozoa</taxon>
        <taxon>Mollusca</taxon>
        <taxon>Gastropoda</taxon>
        <taxon>Heterobranchia</taxon>
        <taxon>Euthyneura</taxon>
        <taxon>Panpulmonata</taxon>
        <taxon>Hygrophila</taxon>
        <taxon>Lymnaeoidea</taxon>
        <taxon>Planorbidae</taxon>
        <taxon>Biomphalaria</taxon>
    </lineage>
</organism>
<evidence type="ECO:0000256" key="1">
    <source>
        <dbReference type="SAM" id="Phobius"/>
    </source>
</evidence>
<dbReference type="Proteomes" id="UP001165740">
    <property type="component" value="Chromosome 14"/>
</dbReference>
<protein>
    <submittedName>
        <fullName evidence="4 5">Uncharacterized protein LOC106050785 isoform X1</fullName>
    </submittedName>
</protein>
<keyword evidence="1" id="KW-0472">Membrane</keyword>
<dbReference type="RefSeq" id="XP_055866120.1">
    <property type="nucleotide sequence ID" value="XM_056010145.1"/>
</dbReference>
<keyword evidence="2" id="KW-0732">Signal</keyword>
<feature type="signal peptide" evidence="2">
    <location>
        <begin position="1"/>
        <end position="17"/>
    </location>
</feature>
<dbReference type="GeneID" id="106050785"/>
<name>A0A9W2YTY1_BIOGL</name>
<keyword evidence="1" id="KW-1133">Transmembrane helix</keyword>
<feature type="transmembrane region" description="Helical" evidence="1">
    <location>
        <begin position="165"/>
        <end position="186"/>
    </location>
</feature>
<feature type="chain" id="PRO_5044702447" evidence="2">
    <location>
        <begin position="18"/>
        <end position="212"/>
    </location>
</feature>
<accession>A0A9W2YTY1</accession>
<proteinExistence type="predicted"/>
<dbReference type="RefSeq" id="XP_055866121.1">
    <property type="nucleotide sequence ID" value="XM_056010146.1"/>
</dbReference>